<dbReference type="EMBL" id="AP029264">
    <property type="protein sequence ID" value="BFF95249.1"/>
    <property type="molecule type" value="Genomic_DNA"/>
</dbReference>
<proteinExistence type="predicted"/>
<organism evidence="2 3">
    <name type="scientific">Drosophila madeirensis</name>
    <name type="common">Fruit fly</name>
    <dbReference type="NCBI Taxonomy" id="30013"/>
    <lineage>
        <taxon>Eukaryota</taxon>
        <taxon>Metazoa</taxon>
        <taxon>Ecdysozoa</taxon>
        <taxon>Arthropoda</taxon>
        <taxon>Hexapoda</taxon>
        <taxon>Insecta</taxon>
        <taxon>Pterygota</taxon>
        <taxon>Neoptera</taxon>
        <taxon>Endopterygota</taxon>
        <taxon>Diptera</taxon>
        <taxon>Brachycera</taxon>
        <taxon>Muscomorpha</taxon>
        <taxon>Ephydroidea</taxon>
        <taxon>Drosophilidae</taxon>
        <taxon>Drosophila</taxon>
        <taxon>Sophophora</taxon>
    </lineage>
</organism>
<evidence type="ECO:0000313" key="2">
    <source>
        <dbReference type="EMBL" id="BFF95249.1"/>
    </source>
</evidence>
<feature type="compositionally biased region" description="Acidic residues" evidence="1">
    <location>
        <begin position="188"/>
        <end position="197"/>
    </location>
</feature>
<name>A0AAU9FI69_DROMD</name>
<sequence>MSSDSNNEIKRVEGGEVPGGGFLSTVGEIRSAGDNRPWETFDEKTGAADEAPCCSSTLLGLGRAEPALAAPEDNRTHQAKRLNPFAAEFVPGVANHIIAEKIQEFSCYSPWSIIGSPQNISCGPRYDGIWRESSLQQQLPFQIHVQDQIITEPMQPTQIENVKVSRDKVKPSMTQRLHGDTKQKQEQEQGDDVEEVQEPPKAAKGIRRFIKIPAGLKRRCSIM</sequence>
<protein>
    <submittedName>
        <fullName evidence="2">Uncharacterized protein</fullName>
    </submittedName>
</protein>
<dbReference type="Proteomes" id="UP001500889">
    <property type="component" value="Chromosome U"/>
</dbReference>
<accession>A0AAU9FI69</accession>
<feature type="region of interest" description="Disordered" evidence="1">
    <location>
        <begin position="1"/>
        <end position="50"/>
    </location>
</feature>
<reference evidence="2 3" key="1">
    <citation type="submission" date="2024-02" db="EMBL/GenBank/DDBJ databases">
        <title>A chromosome-level genome assembly of Drosophila madeirensis, a fruit fly species endemic to Madeira island.</title>
        <authorList>
            <person name="Tomihara K."/>
            <person name="Llopart A."/>
            <person name="Yamamoto D."/>
        </authorList>
    </citation>
    <scope>NUCLEOTIDE SEQUENCE [LARGE SCALE GENOMIC DNA]</scope>
    <source>
        <strain evidence="2 3">RF1</strain>
    </source>
</reference>
<evidence type="ECO:0000313" key="3">
    <source>
        <dbReference type="Proteomes" id="UP001500889"/>
    </source>
</evidence>
<feature type="region of interest" description="Disordered" evidence="1">
    <location>
        <begin position="172"/>
        <end position="204"/>
    </location>
</feature>
<feature type="compositionally biased region" description="Basic and acidic residues" evidence="1">
    <location>
        <begin position="31"/>
        <end position="47"/>
    </location>
</feature>
<dbReference type="AlphaFoldDB" id="A0AAU9FI69"/>
<gene>
    <name evidence="2" type="ORF">DMAD_12694</name>
</gene>
<feature type="compositionally biased region" description="Basic and acidic residues" evidence="1">
    <location>
        <begin position="177"/>
        <end position="187"/>
    </location>
</feature>
<keyword evidence="3" id="KW-1185">Reference proteome</keyword>
<evidence type="ECO:0000256" key="1">
    <source>
        <dbReference type="SAM" id="MobiDB-lite"/>
    </source>
</evidence>